<protein>
    <submittedName>
        <fullName evidence="6">NAD(P)-dependent oxidoreductase</fullName>
    </submittedName>
</protein>
<dbReference type="SUPFAM" id="SSF48179">
    <property type="entry name" value="6-phosphogluconate dehydrogenase C-terminal domain-like"/>
    <property type="match status" value="1"/>
</dbReference>
<evidence type="ECO:0000313" key="7">
    <source>
        <dbReference type="Proteomes" id="UP000235015"/>
    </source>
</evidence>
<dbReference type="Gene3D" id="1.10.1040.10">
    <property type="entry name" value="N-(1-d-carboxylethyl)-l-norvaline Dehydrogenase, domain 2"/>
    <property type="match status" value="1"/>
</dbReference>
<dbReference type="SUPFAM" id="SSF51735">
    <property type="entry name" value="NAD(P)-binding Rossmann-fold domains"/>
    <property type="match status" value="1"/>
</dbReference>
<dbReference type="InterPro" id="IPR006115">
    <property type="entry name" value="6PGDH_NADP-bd"/>
</dbReference>
<keyword evidence="2" id="KW-0520">NAD</keyword>
<accession>A0A2N6CWG5</accession>
<comment type="caution">
    <text evidence="6">The sequence shown here is derived from an EMBL/GenBank/DDBJ whole genome shotgun (WGS) entry which is preliminary data.</text>
</comment>
<feature type="domain" description="3-hydroxyisobutyrate dehydrogenase-like NAD-binding" evidence="5">
    <location>
        <begin position="174"/>
        <end position="289"/>
    </location>
</feature>
<dbReference type="Gene3D" id="3.40.50.720">
    <property type="entry name" value="NAD(P)-binding Rossmann-like Domain"/>
    <property type="match status" value="1"/>
</dbReference>
<dbReference type="Pfam" id="PF14833">
    <property type="entry name" value="NAD_binding_11"/>
    <property type="match status" value="1"/>
</dbReference>
<dbReference type="PIRSF" id="PIRSF000103">
    <property type="entry name" value="HIBADH"/>
    <property type="match status" value="1"/>
</dbReference>
<evidence type="ECO:0000256" key="1">
    <source>
        <dbReference type="ARBA" id="ARBA00023002"/>
    </source>
</evidence>
<dbReference type="InterPro" id="IPR029154">
    <property type="entry name" value="HIBADH-like_NADP-bd"/>
</dbReference>
<dbReference type="Proteomes" id="UP000235015">
    <property type="component" value="Unassembled WGS sequence"/>
</dbReference>
<dbReference type="InterPro" id="IPR015815">
    <property type="entry name" value="HIBADH-related"/>
</dbReference>
<feature type="domain" description="6-phosphogluconate dehydrogenase NADP-binding" evidence="4">
    <location>
        <begin position="8"/>
        <end position="167"/>
    </location>
</feature>
<dbReference type="STRING" id="1111735.GCA_000428045_01742"/>
<name>A0A2N6CWG5_9GAMM</name>
<dbReference type="InterPro" id="IPR051265">
    <property type="entry name" value="HIBADH-related_NP60_sf"/>
</dbReference>
<dbReference type="GO" id="GO:0050661">
    <property type="term" value="F:NADP binding"/>
    <property type="evidence" value="ECO:0007669"/>
    <property type="project" value="InterPro"/>
</dbReference>
<evidence type="ECO:0000259" key="4">
    <source>
        <dbReference type="Pfam" id="PF03446"/>
    </source>
</evidence>
<dbReference type="Pfam" id="PF03446">
    <property type="entry name" value="NAD_binding_2"/>
    <property type="match status" value="1"/>
</dbReference>
<sequence length="298" mass="32124">MRTMSNLRIGWIGLGKMGIPMAKNLIEKGFSLVVYNRTKEKSAELVELGAKLADSVAELSAEVNIVISMISDDDALKSTALGDAGVLQNAKPGTIFIDMSTVSPKASAEVAEKADEYDIPYLRAPVSGSTVVAAAALLTIFASGPRKAYETSTPLFEVMGKALFHVGEGEEARYLKLTLNMMVGTTAAMVGEALVFGEKGGMDWNQMIEIIDASVVASPLVNYKTEALKQRDFAPAFTASQMGKDFDLALDTARQNDTPIPLTSQIRQNWSAMKAQGMGEQYFFAYVTLLEKLAGIEQ</sequence>
<dbReference type="InterPro" id="IPR008927">
    <property type="entry name" value="6-PGluconate_DH-like_C_sf"/>
</dbReference>
<dbReference type="EMBL" id="PKUN01000014">
    <property type="protein sequence ID" value="PLX61583.1"/>
    <property type="molecule type" value="Genomic_DNA"/>
</dbReference>
<organism evidence="6 7">
    <name type="scientific">Sedimenticola selenatireducens</name>
    <dbReference type="NCBI Taxonomy" id="191960"/>
    <lineage>
        <taxon>Bacteria</taxon>
        <taxon>Pseudomonadati</taxon>
        <taxon>Pseudomonadota</taxon>
        <taxon>Gammaproteobacteria</taxon>
        <taxon>Chromatiales</taxon>
        <taxon>Sedimenticolaceae</taxon>
        <taxon>Sedimenticola</taxon>
    </lineage>
</organism>
<dbReference type="AlphaFoldDB" id="A0A2N6CWG5"/>
<evidence type="ECO:0000259" key="5">
    <source>
        <dbReference type="Pfam" id="PF14833"/>
    </source>
</evidence>
<feature type="active site" evidence="3">
    <location>
        <position position="176"/>
    </location>
</feature>
<evidence type="ECO:0000256" key="2">
    <source>
        <dbReference type="ARBA" id="ARBA00023027"/>
    </source>
</evidence>
<dbReference type="InterPro" id="IPR013328">
    <property type="entry name" value="6PGD_dom2"/>
</dbReference>
<dbReference type="GO" id="GO:0016491">
    <property type="term" value="F:oxidoreductase activity"/>
    <property type="evidence" value="ECO:0007669"/>
    <property type="project" value="UniProtKB-KW"/>
</dbReference>
<reference evidence="6 7" key="1">
    <citation type="submission" date="2017-11" db="EMBL/GenBank/DDBJ databases">
        <title>Genome-resolved metagenomics identifies genetic mobility, metabolic interactions, and unexpected diversity in perchlorate-reducing communities.</title>
        <authorList>
            <person name="Barnum T.P."/>
            <person name="Figueroa I.A."/>
            <person name="Carlstrom C.I."/>
            <person name="Lucas L.N."/>
            <person name="Engelbrektson A.L."/>
            <person name="Coates J.D."/>
        </authorList>
    </citation>
    <scope>NUCLEOTIDE SEQUENCE [LARGE SCALE GENOMIC DNA]</scope>
    <source>
        <strain evidence="6">BM301</strain>
    </source>
</reference>
<evidence type="ECO:0000313" key="6">
    <source>
        <dbReference type="EMBL" id="PLX61583.1"/>
    </source>
</evidence>
<proteinExistence type="predicted"/>
<dbReference type="InterPro" id="IPR036291">
    <property type="entry name" value="NAD(P)-bd_dom_sf"/>
</dbReference>
<gene>
    <name evidence="6" type="ORF">C0630_10505</name>
</gene>
<dbReference type="PANTHER" id="PTHR43580:SF2">
    <property type="entry name" value="CYTOKINE-LIKE NUCLEAR FACTOR N-PAC"/>
    <property type="match status" value="1"/>
</dbReference>
<dbReference type="PANTHER" id="PTHR43580">
    <property type="entry name" value="OXIDOREDUCTASE GLYR1-RELATED"/>
    <property type="match status" value="1"/>
</dbReference>
<keyword evidence="1" id="KW-0560">Oxidoreductase</keyword>
<dbReference type="GO" id="GO:0051287">
    <property type="term" value="F:NAD binding"/>
    <property type="evidence" value="ECO:0007669"/>
    <property type="project" value="InterPro"/>
</dbReference>
<evidence type="ECO:0000256" key="3">
    <source>
        <dbReference type="PIRSR" id="PIRSR000103-1"/>
    </source>
</evidence>